<dbReference type="InterPro" id="IPR008197">
    <property type="entry name" value="WAP_dom"/>
</dbReference>
<evidence type="ECO:0000256" key="1">
    <source>
        <dbReference type="ARBA" id="ARBA00023157"/>
    </source>
</evidence>
<dbReference type="AlphaFoldDB" id="A0A1S0TYN4"/>
<keyword evidence="1" id="KW-1015">Disulfide bond</keyword>
<gene>
    <name evidence="5" type="ORF">LOAG_06024</name>
</gene>
<dbReference type="Gene3D" id="4.10.800.10">
    <property type="entry name" value="Thyroglobulin type-1"/>
    <property type="match status" value="2"/>
</dbReference>
<dbReference type="PROSITE" id="PS51162">
    <property type="entry name" value="THYROGLOBULIN_1_2"/>
    <property type="match status" value="2"/>
</dbReference>
<comment type="caution">
    <text evidence="2">Lacks conserved residue(s) required for the propagation of feature annotation.</text>
</comment>
<dbReference type="Pfam" id="PF00086">
    <property type="entry name" value="Thyroglobulin_1"/>
    <property type="match status" value="2"/>
</dbReference>
<dbReference type="PANTHER" id="PTHR19441">
    <property type="entry name" value="WHEY ACDIC PROTEIN WAP"/>
    <property type="match status" value="1"/>
</dbReference>
<dbReference type="GeneID" id="9943433"/>
<evidence type="ECO:0000259" key="4">
    <source>
        <dbReference type="PROSITE" id="PS51390"/>
    </source>
</evidence>
<dbReference type="RefSeq" id="XP_020302686.1">
    <property type="nucleotide sequence ID" value="XM_020447042.1"/>
</dbReference>
<evidence type="ECO:0000259" key="3">
    <source>
        <dbReference type="PROSITE" id="PS51162"/>
    </source>
</evidence>
<sequence length="617" mass="68348">MGRSCQRPLRCDLHCPFGYQTGVLGICLCICHDDPRLLKAYALSEYCRHNSGGIAFCVSRTAIKASECPRLFNDAGACTHQCNNDSECGSTSKCCNNGCGRECVIALSSQVVVNSLSIHLFQTTEYFNRIGKCPLKNYVKNQNCVVECIYDEECPLVGKCCDNDCGRVCAPSDKATGSQLPHLNFADCIQLTSAVSRLLGKTLMKKYVPKCTVDGEFENIQCDHSYCWCVDEKGIEIIGTKTFRKIGSPNCLQKRDCEAKLCPKVCPFGIKTDHEGCPVDNCNCRDLCEELKCISDIDMCQMIDPDCAKPPCRPIGFNGLGFCCSLLEAVLHNGSCVQILSQSCRSSESECRVDSDCSEQAKCCFDRCGLKCLLDSTHNHGEKVQRIVECPQVQQHHDLGKCPVECKIDQDYPGIKKCCTYNCSALSLFPTKLTACLHEVTTHEIYGCGRVPKCNDEGNYEQIQCEDDICYCVDTVNGIETPATRTALHTEPMFENLWLCFEVTREGCLSCECRNPYKSVPNICSTDRSSVIPPVLCESKRDCPNDYWCNNIGIQSKGFCCPLPSNQVHSDAKCKSVEPFIEHNKSCDIHCKTDEECETGTKCCYDGCGMKCVKISG</sequence>
<dbReference type="InterPro" id="IPR006150">
    <property type="entry name" value="Cys_repeat_1"/>
</dbReference>
<dbReference type="SMART" id="SM00217">
    <property type="entry name" value="WAP"/>
    <property type="match status" value="5"/>
</dbReference>
<feature type="domain" description="WAP" evidence="4">
    <location>
        <begin position="61"/>
        <end position="107"/>
    </location>
</feature>
<dbReference type="GO" id="GO:0019731">
    <property type="term" value="P:antibacterial humoral response"/>
    <property type="evidence" value="ECO:0007669"/>
    <property type="project" value="TreeGrafter"/>
</dbReference>
<dbReference type="OrthoDB" id="5853592at2759"/>
<dbReference type="PANTHER" id="PTHR19441:SF97">
    <property type="entry name" value="WAP FOUR-DISULFIDE CORE DOMAIN PROTEIN 3"/>
    <property type="match status" value="1"/>
</dbReference>
<feature type="domain" description="WAP" evidence="4">
    <location>
        <begin position="329"/>
        <end position="377"/>
    </location>
</feature>
<feature type="domain" description="WAP" evidence="4">
    <location>
        <begin position="553"/>
        <end position="616"/>
    </location>
</feature>
<dbReference type="GO" id="GO:0004867">
    <property type="term" value="F:serine-type endopeptidase inhibitor activity"/>
    <property type="evidence" value="ECO:0007669"/>
    <property type="project" value="TreeGrafter"/>
</dbReference>
<dbReference type="InterPro" id="IPR050514">
    <property type="entry name" value="WAP_four-disulfide_core"/>
</dbReference>
<name>A0A1S0TYN4_LOALO</name>
<feature type="domain" description="WAP" evidence="4">
    <location>
        <begin position="126"/>
        <end position="172"/>
    </location>
</feature>
<dbReference type="CTD" id="9943433"/>
<protein>
    <submittedName>
        <fullName evidence="5">Uncharacterized protein</fullName>
    </submittedName>
</protein>
<dbReference type="SUPFAM" id="SSF57610">
    <property type="entry name" value="Thyroglobulin type-1 domain"/>
    <property type="match status" value="2"/>
</dbReference>
<dbReference type="InterPro" id="IPR036645">
    <property type="entry name" value="Elafin-like_sf"/>
</dbReference>
<dbReference type="Pfam" id="PF00095">
    <property type="entry name" value="WAP"/>
    <property type="match status" value="3"/>
</dbReference>
<dbReference type="SUPFAM" id="SSF57256">
    <property type="entry name" value="Elafin-like"/>
    <property type="match status" value="4"/>
</dbReference>
<evidence type="ECO:0000313" key="5">
    <source>
        <dbReference type="EMBL" id="EFO22463.2"/>
    </source>
</evidence>
<proteinExistence type="predicted"/>
<feature type="domain" description="Thyroglobulin type-1" evidence="3">
    <location>
        <begin position="185"/>
        <end position="251"/>
    </location>
</feature>
<evidence type="ECO:0000256" key="2">
    <source>
        <dbReference type="PROSITE-ProRule" id="PRU00500"/>
    </source>
</evidence>
<dbReference type="CDD" id="cd00191">
    <property type="entry name" value="TY"/>
    <property type="match status" value="1"/>
</dbReference>
<dbReference type="InParanoid" id="A0A1S0TYN4"/>
<reference evidence="5" key="1">
    <citation type="submission" date="2012-04" db="EMBL/GenBank/DDBJ databases">
        <title>The Genome Sequence of Loa loa.</title>
        <authorList>
            <consortium name="The Broad Institute Genome Sequencing Platform"/>
            <consortium name="Broad Institute Genome Sequencing Center for Infectious Disease"/>
            <person name="Nutman T.B."/>
            <person name="Fink D.L."/>
            <person name="Russ C."/>
            <person name="Young S."/>
            <person name="Zeng Q."/>
            <person name="Gargeya S."/>
            <person name="Alvarado L."/>
            <person name="Berlin A."/>
            <person name="Chapman S.B."/>
            <person name="Chen Z."/>
            <person name="Freedman E."/>
            <person name="Gellesch M."/>
            <person name="Goldberg J."/>
            <person name="Griggs A."/>
            <person name="Gujja S."/>
            <person name="Heilman E.R."/>
            <person name="Heiman D."/>
            <person name="Howarth C."/>
            <person name="Mehta T."/>
            <person name="Neiman D."/>
            <person name="Pearson M."/>
            <person name="Roberts A."/>
            <person name="Saif S."/>
            <person name="Shea T."/>
            <person name="Shenoy N."/>
            <person name="Sisk P."/>
            <person name="Stolte C."/>
            <person name="Sykes S."/>
            <person name="White J."/>
            <person name="Yandava C."/>
            <person name="Haas B."/>
            <person name="Henn M.R."/>
            <person name="Nusbaum C."/>
            <person name="Birren B."/>
        </authorList>
    </citation>
    <scope>NUCLEOTIDE SEQUENCE [LARGE SCALE GENOMIC DNA]</scope>
</reference>
<dbReference type="KEGG" id="loa:LOAG_06024"/>
<dbReference type="InterPro" id="IPR036857">
    <property type="entry name" value="Thyroglobulin_1_sf"/>
</dbReference>
<dbReference type="PROSITE" id="PS00484">
    <property type="entry name" value="THYROGLOBULIN_1_1"/>
    <property type="match status" value="1"/>
</dbReference>
<dbReference type="GO" id="GO:0005615">
    <property type="term" value="C:extracellular space"/>
    <property type="evidence" value="ECO:0007669"/>
    <property type="project" value="TreeGrafter"/>
</dbReference>
<dbReference type="InterPro" id="IPR000716">
    <property type="entry name" value="Thyroglobulin_1"/>
</dbReference>
<organism evidence="5">
    <name type="scientific">Loa loa</name>
    <name type="common">Eye worm</name>
    <name type="synonym">Filaria loa</name>
    <dbReference type="NCBI Taxonomy" id="7209"/>
    <lineage>
        <taxon>Eukaryota</taxon>
        <taxon>Metazoa</taxon>
        <taxon>Ecdysozoa</taxon>
        <taxon>Nematoda</taxon>
        <taxon>Chromadorea</taxon>
        <taxon>Rhabditida</taxon>
        <taxon>Spirurina</taxon>
        <taxon>Spiruromorpha</taxon>
        <taxon>Filarioidea</taxon>
        <taxon>Onchocercidae</taxon>
        <taxon>Loa</taxon>
    </lineage>
</organism>
<dbReference type="GO" id="GO:0045087">
    <property type="term" value="P:innate immune response"/>
    <property type="evidence" value="ECO:0007669"/>
    <property type="project" value="TreeGrafter"/>
</dbReference>
<dbReference type="EMBL" id="JH712092">
    <property type="protein sequence ID" value="EFO22463.2"/>
    <property type="molecule type" value="Genomic_DNA"/>
</dbReference>
<dbReference type="OMA" id="YWCNNIG"/>
<dbReference type="SMART" id="SM00211">
    <property type="entry name" value="TY"/>
    <property type="match status" value="2"/>
</dbReference>
<dbReference type="PROSITE" id="PS51390">
    <property type="entry name" value="WAP"/>
    <property type="match status" value="4"/>
</dbReference>
<dbReference type="SMART" id="SM00289">
    <property type="entry name" value="WR1"/>
    <property type="match status" value="2"/>
</dbReference>
<accession>A0A1S0TYN4</accession>
<dbReference type="Gene3D" id="4.10.75.10">
    <property type="entry name" value="Elafin-like"/>
    <property type="match status" value="4"/>
</dbReference>
<feature type="domain" description="Thyroglobulin type-1" evidence="3">
    <location>
        <begin position="445"/>
        <end position="508"/>
    </location>
</feature>